<dbReference type="SUPFAM" id="SSF52540">
    <property type="entry name" value="P-loop containing nucleoside triphosphate hydrolases"/>
    <property type="match status" value="1"/>
</dbReference>
<evidence type="ECO:0000313" key="4">
    <source>
        <dbReference type="EMBL" id="KAJ9141737.1"/>
    </source>
</evidence>
<organism evidence="4 5">
    <name type="scientific">Pleurostoma richardsiae</name>
    <dbReference type="NCBI Taxonomy" id="41990"/>
    <lineage>
        <taxon>Eukaryota</taxon>
        <taxon>Fungi</taxon>
        <taxon>Dikarya</taxon>
        <taxon>Ascomycota</taxon>
        <taxon>Pezizomycotina</taxon>
        <taxon>Sordariomycetes</taxon>
        <taxon>Sordariomycetidae</taxon>
        <taxon>Calosphaeriales</taxon>
        <taxon>Pleurostomataceae</taxon>
        <taxon>Pleurostoma</taxon>
    </lineage>
</organism>
<comment type="caution">
    <text evidence="4">The sequence shown here is derived from an EMBL/GenBank/DDBJ whole genome shotgun (WGS) entry which is preliminary data.</text>
</comment>
<dbReference type="GO" id="GO:0005634">
    <property type="term" value="C:nucleus"/>
    <property type="evidence" value="ECO:0007669"/>
    <property type="project" value="TreeGrafter"/>
</dbReference>
<dbReference type="Gene3D" id="3.40.50.300">
    <property type="entry name" value="P-loop containing nucleotide triphosphate hydrolases"/>
    <property type="match status" value="1"/>
</dbReference>
<dbReference type="PANTHER" id="PTHR45626:SF26">
    <property type="entry name" value="FAMILY HELICASE, PUTATIVE (AFU_ORTHOLOGUE AFUA_2G09120)-RELATED"/>
    <property type="match status" value="1"/>
</dbReference>
<protein>
    <recommendedName>
        <fullName evidence="6">Helicase C-terminal domain-containing protein</fullName>
    </recommendedName>
</protein>
<reference evidence="4" key="1">
    <citation type="submission" date="2022-07" db="EMBL/GenBank/DDBJ databases">
        <title>Fungi with potential for degradation of polypropylene.</title>
        <authorList>
            <person name="Gostincar C."/>
        </authorList>
    </citation>
    <scope>NUCLEOTIDE SEQUENCE</scope>
    <source>
        <strain evidence="4">EXF-13308</strain>
    </source>
</reference>
<gene>
    <name evidence="4" type="ORF">NKR23_g7706</name>
</gene>
<dbReference type="GO" id="GO:0006281">
    <property type="term" value="P:DNA repair"/>
    <property type="evidence" value="ECO:0007669"/>
    <property type="project" value="TreeGrafter"/>
</dbReference>
<dbReference type="Proteomes" id="UP001174694">
    <property type="component" value="Unassembled WGS sequence"/>
</dbReference>
<evidence type="ECO:0008006" key="6">
    <source>
        <dbReference type="Google" id="ProtNLM"/>
    </source>
</evidence>
<keyword evidence="3" id="KW-0067">ATP-binding</keyword>
<proteinExistence type="predicted"/>
<dbReference type="EMBL" id="JANBVO010000025">
    <property type="protein sequence ID" value="KAJ9141737.1"/>
    <property type="molecule type" value="Genomic_DNA"/>
</dbReference>
<dbReference type="AlphaFoldDB" id="A0AA38RAX4"/>
<dbReference type="GO" id="GO:0008094">
    <property type="term" value="F:ATP-dependent activity, acting on DNA"/>
    <property type="evidence" value="ECO:0007669"/>
    <property type="project" value="TreeGrafter"/>
</dbReference>
<dbReference type="PANTHER" id="PTHR45626">
    <property type="entry name" value="TRANSCRIPTION TERMINATION FACTOR 2-RELATED"/>
    <property type="match status" value="1"/>
</dbReference>
<evidence type="ECO:0000313" key="5">
    <source>
        <dbReference type="Proteomes" id="UP001174694"/>
    </source>
</evidence>
<dbReference type="InterPro" id="IPR050628">
    <property type="entry name" value="SNF2_RAD54_helicase_TF"/>
</dbReference>
<accession>A0AA38RAX4</accession>
<dbReference type="GO" id="GO:0016787">
    <property type="term" value="F:hydrolase activity"/>
    <property type="evidence" value="ECO:0007669"/>
    <property type="project" value="UniProtKB-KW"/>
</dbReference>
<name>A0AA38RAX4_9PEZI</name>
<dbReference type="GO" id="GO:0005524">
    <property type="term" value="F:ATP binding"/>
    <property type="evidence" value="ECO:0007669"/>
    <property type="project" value="UniProtKB-KW"/>
</dbReference>
<evidence type="ECO:0000256" key="2">
    <source>
        <dbReference type="ARBA" id="ARBA00022801"/>
    </source>
</evidence>
<keyword evidence="5" id="KW-1185">Reference proteome</keyword>
<keyword evidence="1" id="KW-0547">Nucleotide-binding</keyword>
<evidence type="ECO:0000256" key="3">
    <source>
        <dbReference type="ARBA" id="ARBA00022840"/>
    </source>
</evidence>
<sequence>MANLLGYHIAKRVPNVMPGLPKVTHCNPEEQLASSEMYRSFRAIKSVDYSISRHKKGEEFVADFIRCNTIRRDTFEFSENVVPVSLSLPETILYLELEYSLHACGDTVDGLPDEMMRALNVAADNTLLGVAEARRQLFLRASCDAKSFVHQRSLSSNKLEDVLAAAVDLCKKNVDMRGKAIKEVFDQLIWLHDRVKQRMSADSLKAKDKKWRDADQSVVSCLRAIEKCKAVSPDPKQTIKFGGRAFKLLDVFLHGAKDVTCRFDQNDWSPHYPSPGPGVFTPIDWYKIDEATLKVIDKDELHELAQDKVCSMARKPKVPAADVGHASFWEIDENSVTESLRLLGEISRGGSREEEITAGLIEYIARPESVKQETPDLEDPYKGKTKEELNILCRRNGLEPKSTMTKAQHVSMLRSHDSGKLPSSAYRKDRVTGSRFGIYPLKGKDRVVNGTRVEESLSELIQTYETFRELCELFATDARGYFYIQSIMRLNGFSDDGTKNWGNIICDTCLAISARQDIAKKDQAYLLPACGHIICRRCKEGIGRNGTRQCPVADCKTNCRKAIPTDANRYQFPEDNQDVDFEESSKIKAVVQYIKEAPEKEQSIVFVQYEEVRGQVASALTRAGISYLGGRGELTSEDMEEFKKGVHQRSDGAVSGARVLILRVTSIEAAGVDLINAQNIMFVGALNELDQRKFGMFMRQAKGRCLRRSQKKRVYIWHFCSKLTIEERIFKEQLKMPVDLDGPVPTRAMVDKNRLGIPAPDYAPSSDGAADADISMSDVQIGVSADADISMGDAPVDTTGKADTSMGDTSTSVIEAADISMSDALPEAASTMAGPVV</sequence>
<keyword evidence="2" id="KW-0378">Hydrolase</keyword>
<evidence type="ECO:0000256" key="1">
    <source>
        <dbReference type="ARBA" id="ARBA00022741"/>
    </source>
</evidence>
<dbReference type="InterPro" id="IPR027417">
    <property type="entry name" value="P-loop_NTPase"/>
</dbReference>
<dbReference type="SUPFAM" id="SSF57850">
    <property type="entry name" value="RING/U-box"/>
    <property type="match status" value="1"/>
</dbReference>